<dbReference type="RefSeq" id="WP_153737807.1">
    <property type="nucleotide sequence ID" value="NZ_WJNG01000014.1"/>
</dbReference>
<comment type="caution">
    <text evidence="4">The sequence shown here is derived from an EMBL/GenBank/DDBJ whole genome shotgun (WGS) entry which is preliminary data.</text>
</comment>
<keyword evidence="2" id="KW-0560">Oxidoreductase</keyword>
<evidence type="ECO:0000313" key="4">
    <source>
        <dbReference type="EMBL" id="MRH44198.1"/>
    </source>
</evidence>
<dbReference type="CDD" id="cd05355">
    <property type="entry name" value="SDR_c1"/>
    <property type="match status" value="1"/>
</dbReference>
<dbReference type="InterPro" id="IPR036291">
    <property type="entry name" value="NAD(P)-bd_dom_sf"/>
</dbReference>
<dbReference type="PROSITE" id="PS00061">
    <property type="entry name" value="ADH_SHORT"/>
    <property type="match status" value="1"/>
</dbReference>
<dbReference type="PANTHER" id="PTHR48107">
    <property type="entry name" value="NADPH-DEPENDENT ALDEHYDE REDUCTASE-LIKE PROTEIN, CHLOROPLASTIC-RELATED"/>
    <property type="match status" value="1"/>
</dbReference>
<proteinExistence type="inferred from homology"/>
<feature type="compositionally biased region" description="Basic and acidic residues" evidence="3">
    <location>
        <begin position="1"/>
        <end position="11"/>
    </location>
</feature>
<dbReference type="FunFam" id="3.40.50.720:FF:000084">
    <property type="entry name" value="Short-chain dehydrogenase reductase"/>
    <property type="match status" value="1"/>
</dbReference>
<reference evidence="4" key="1">
    <citation type="submission" date="2019-11" db="EMBL/GenBank/DDBJ databases">
        <authorList>
            <person name="Li J."/>
        </authorList>
    </citation>
    <scope>NUCLEOTIDE SEQUENCE</scope>
    <source>
        <strain evidence="4">B6B</strain>
    </source>
</reference>
<evidence type="ECO:0000256" key="2">
    <source>
        <dbReference type="ARBA" id="ARBA00023002"/>
    </source>
</evidence>
<dbReference type="Proteomes" id="UP000799092">
    <property type="component" value="Unassembled WGS sequence"/>
</dbReference>
<sequence>MSSNNKKEILPKQHQNRQPGYEYQMNPLPQFEDPNYNGSGKLKDKVAIITGGDSGIGRAVSIYFAKEGADVAIIYFDEHKDAEDTKELVEKEGQNCILISGDVSDPDFCNSSVQTIMSELGKVDILVNNAAVQYPQNDFMSITNEQFERTFKVNIFSFFYMTKAVVPHLKQGSSIINTSSITAYKGNENLIDYTSTKGAITSFTRALSQSLIKKGIRVNAVAPGPIWTPLIPASFNEQQVSEFGSDTPMGRPGQTYELAPAYVYLASNDSSYVSGQMIHVNGGIVVNG</sequence>
<dbReference type="EMBL" id="WJNG01000014">
    <property type="protein sequence ID" value="MRH44198.1"/>
    <property type="molecule type" value="Genomic_DNA"/>
</dbReference>
<dbReference type="NCBIfam" id="NF005214">
    <property type="entry name" value="PRK06701.1"/>
    <property type="match status" value="1"/>
</dbReference>
<dbReference type="InterPro" id="IPR020904">
    <property type="entry name" value="Sc_DH/Rdtase_CS"/>
</dbReference>
<organism evidence="4 5">
    <name type="scientific">Aquibacillus halophilus</name>
    <dbReference type="NCBI Taxonomy" id="930132"/>
    <lineage>
        <taxon>Bacteria</taxon>
        <taxon>Bacillati</taxon>
        <taxon>Bacillota</taxon>
        <taxon>Bacilli</taxon>
        <taxon>Bacillales</taxon>
        <taxon>Bacillaceae</taxon>
        <taxon>Aquibacillus</taxon>
    </lineage>
</organism>
<comment type="similarity">
    <text evidence="1">Belongs to the short-chain dehydrogenases/reductases (SDR) family.</text>
</comment>
<dbReference type="InterPro" id="IPR002347">
    <property type="entry name" value="SDR_fam"/>
</dbReference>
<dbReference type="Pfam" id="PF13561">
    <property type="entry name" value="adh_short_C2"/>
    <property type="match status" value="1"/>
</dbReference>
<dbReference type="OrthoDB" id="9803333at2"/>
<dbReference type="AlphaFoldDB" id="A0A6A8DES2"/>
<keyword evidence="5" id="KW-1185">Reference proteome</keyword>
<evidence type="ECO:0000256" key="3">
    <source>
        <dbReference type="SAM" id="MobiDB-lite"/>
    </source>
</evidence>
<evidence type="ECO:0000256" key="1">
    <source>
        <dbReference type="ARBA" id="ARBA00006484"/>
    </source>
</evidence>
<evidence type="ECO:0000313" key="5">
    <source>
        <dbReference type="Proteomes" id="UP000799092"/>
    </source>
</evidence>
<feature type="region of interest" description="Disordered" evidence="3">
    <location>
        <begin position="1"/>
        <end position="25"/>
    </location>
</feature>
<gene>
    <name evidence="4" type="ORF">GH741_16265</name>
</gene>
<name>A0A6A8DES2_9BACI</name>
<dbReference type="PRINTS" id="PR00080">
    <property type="entry name" value="SDRFAMILY"/>
</dbReference>
<dbReference type="PRINTS" id="PR00081">
    <property type="entry name" value="GDHRDH"/>
</dbReference>
<dbReference type="PANTHER" id="PTHR48107:SF16">
    <property type="entry name" value="NADPH-DEPENDENT ALDEHYDE REDUCTASE 1, CHLOROPLASTIC"/>
    <property type="match status" value="1"/>
</dbReference>
<dbReference type="Gene3D" id="3.40.50.720">
    <property type="entry name" value="NAD(P)-binding Rossmann-like Domain"/>
    <property type="match status" value="1"/>
</dbReference>
<accession>A0A6A8DES2</accession>
<protein>
    <submittedName>
        <fullName evidence="4">SDR family oxidoreductase</fullName>
    </submittedName>
</protein>
<dbReference type="GO" id="GO:0008206">
    <property type="term" value="P:bile acid metabolic process"/>
    <property type="evidence" value="ECO:0007669"/>
    <property type="project" value="UniProtKB-ARBA"/>
</dbReference>
<dbReference type="GO" id="GO:0016614">
    <property type="term" value="F:oxidoreductase activity, acting on CH-OH group of donors"/>
    <property type="evidence" value="ECO:0007669"/>
    <property type="project" value="UniProtKB-ARBA"/>
</dbReference>
<dbReference type="SUPFAM" id="SSF51735">
    <property type="entry name" value="NAD(P)-binding Rossmann-fold domains"/>
    <property type="match status" value="1"/>
</dbReference>